<evidence type="ECO:0000313" key="2">
    <source>
        <dbReference type="Proteomes" id="UP000660380"/>
    </source>
</evidence>
<dbReference type="RefSeq" id="WP_029635588.1">
    <property type="nucleotide sequence ID" value="NZ_JACJTA010000001.1"/>
</dbReference>
<organism evidence="1 2">
    <name type="scientific">Scytonema hofmannii FACHB-248</name>
    <dbReference type="NCBI Taxonomy" id="1842502"/>
    <lineage>
        <taxon>Bacteria</taxon>
        <taxon>Bacillati</taxon>
        <taxon>Cyanobacteriota</taxon>
        <taxon>Cyanophyceae</taxon>
        <taxon>Nostocales</taxon>
        <taxon>Scytonemataceae</taxon>
        <taxon>Scytonema</taxon>
    </lineage>
</organism>
<dbReference type="EMBL" id="JACJTA010000001">
    <property type="protein sequence ID" value="MBD2603121.1"/>
    <property type="molecule type" value="Genomic_DNA"/>
</dbReference>
<comment type="caution">
    <text evidence="1">The sequence shown here is derived from an EMBL/GenBank/DDBJ whole genome shotgun (WGS) entry which is preliminary data.</text>
</comment>
<protein>
    <recommendedName>
        <fullName evidence="3">CopG family transcriptional regulator</fullName>
    </recommendedName>
</protein>
<dbReference type="Proteomes" id="UP000660380">
    <property type="component" value="Unassembled WGS sequence"/>
</dbReference>
<gene>
    <name evidence="1" type="ORF">H6G81_00940</name>
</gene>
<keyword evidence="2" id="KW-1185">Reference proteome</keyword>
<evidence type="ECO:0008006" key="3">
    <source>
        <dbReference type="Google" id="ProtNLM"/>
    </source>
</evidence>
<accession>A0ABR8GIZ8</accession>
<reference evidence="1 2" key="1">
    <citation type="journal article" date="2020" name="ISME J.">
        <title>Comparative genomics reveals insights into cyanobacterial evolution and habitat adaptation.</title>
        <authorList>
            <person name="Chen M.Y."/>
            <person name="Teng W.K."/>
            <person name="Zhao L."/>
            <person name="Hu C.X."/>
            <person name="Zhou Y.K."/>
            <person name="Han B.P."/>
            <person name="Song L.R."/>
            <person name="Shu W.S."/>
        </authorList>
    </citation>
    <scope>NUCLEOTIDE SEQUENCE [LARGE SCALE GENOMIC DNA]</scope>
    <source>
        <strain evidence="1 2">FACHB-248</strain>
    </source>
</reference>
<evidence type="ECO:0000313" key="1">
    <source>
        <dbReference type="EMBL" id="MBD2603121.1"/>
    </source>
</evidence>
<proteinExistence type="predicted"/>
<sequence length="76" mass="8910">MKKIEIELDQETFAKIEKLTQTYHCEISDIIKAMIEQLTQPEVINDSFIGKWSNEAELVDTMVADIFKHRNLEKLN</sequence>
<name>A0ABR8GIZ8_9CYAN</name>